<comment type="caution">
    <text evidence="2">The sequence shown here is derived from an EMBL/GenBank/DDBJ whole genome shotgun (WGS) entry which is preliminary data.</text>
</comment>
<dbReference type="Proteomes" id="UP000016569">
    <property type="component" value="Unassembled WGS sequence"/>
</dbReference>
<keyword evidence="1" id="KW-0472">Membrane</keyword>
<proteinExistence type="predicted"/>
<gene>
    <name evidence="2" type="ORF">MBEBAB_2580</name>
</gene>
<dbReference type="RefSeq" id="WP_021698424.1">
    <property type="nucleotide sequence ID" value="NZ_BATC01000067.1"/>
</dbReference>
<evidence type="ECO:0000313" key="3">
    <source>
        <dbReference type="Proteomes" id="UP000016569"/>
    </source>
</evidence>
<reference evidence="3" key="1">
    <citation type="journal article" date="2013" name="Genome Announc.">
        <title>Draft Genome Sequence of the Dimorphic Prosthecate Bacterium Brevundimonas abyssalis TAR-001T.</title>
        <authorList>
            <person name="Tsubouchi T."/>
            <person name="Nishi S."/>
            <person name="Usui K."/>
            <person name="Shimane Y."/>
            <person name="Takaki Y."/>
            <person name="Maruyama T."/>
            <person name="Hatada Y."/>
        </authorList>
    </citation>
    <scope>NUCLEOTIDE SEQUENCE [LARGE SCALE GENOMIC DNA]</scope>
    <source>
        <strain evidence="3">TAR-001</strain>
    </source>
</reference>
<accession>A0A8E0NDD1</accession>
<dbReference type="OrthoDB" id="7205744at2"/>
<sequence>MYLSFKRLGFLFLIIFAVLLIGVVLFRVFWTAPGERCEARGGWYDLETRTCAQRIYVPDITGRQPGESREEASRRNASELVQIERRIAAREAARRDAVEQERARIREAQRDD</sequence>
<keyword evidence="1" id="KW-0812">Transmembrane</keyword>
<name>A0A8E0NDD1_9CAUL</name>
<keyword evidence="1" id="KW-1133">Transmembrane helix</keyword>
<keyword evidence="3" id="KW-1185">Reference proteome</keyword>
<organism evidence="2 3">
    <name type="scientific">Brevundimonas abyssalis TAR-001</name>
    <dbReference type="NCBI Taxonomy" id="1391729"/>
    <lineage>
        <taxon>Bacteria</taxon>
        <taxon>Pseudomonadati</taxon>
        <taxon>Pseudomonadota</taxon>
        <taxon>Alphaproteobacteria</taxon>
        <taxon>Caulobacterales</taxon>
        <taxon>Caulobacteraceae</taxon>
        <taxon>Brevundimonas</taxon>
    </lineage>
</organism>
<protein>
    <submittedName>
        <fullName evidence="2">Uncharacterized protein</fullName>
    </submittedName>
</protein>
<dbReference type="AlphaFoldDB" id="A0A8E0NDD1"/>
<dbReference type="EMBL" id="BATC01000067">
    <property type="protein sequence ID" value="GAD60330.1"/>
    <property type="molecule type" value="Genomic_DNA"/>
</dbReference>
<evidence type="ECO:0000313" key="2">
    <source>
        <dbReference type="EMBL" id="GAD60330.1"/>
    </source>
</evidence>
<feature type="transmembrane region" description="Helical" evidence="1">
    <location>
        <begin position="7"/>
        <end position="30"/>
    </location>
</feature>
<evidence type="ECO:0000256" key="1">
    <source>
        <dbReference type="SAM" id="Phobius"/>
    </source>
</evidence>